<comment type="catalytic activity">
    <reaction evidence="15">
        <text>4 Fe(II)-[cytochrome c] + O2 + 8 H(+)(in) = 4 Fe(III)-[cytochrome c] + 2 H2O + 4 H(+)(out)</text>
        <dbReference type="Rhea" id="RHEA:11436"/>
        <dbReference type="Rhea" id="RHEA-COMP:10350"/>
        <dbReference type="Rhea" id="RHEA-COMP:14399"/>
        <dbReference type="ChEBI" id="CHEBI:15377"/>
        <dbReference type="ChEBI" id="CHEBI:15378"/>
        <dbReference type="ChEBI" id="CHEBI:15379"/>
        <dbReference type="ChEBI" id="CHEBI:29033"/>
        <dbReference type="ChEBI" id="CHEBI:29034"/>
        <dbReference type="EC" id="7.1.1.9"/>
    </reaction>
</comment>
<evidence type="ECO:0000256" key="6">
    <source>
        <dbReference type="ARBA" id="ARBA00022692"/>
    </source>
</evidence>
<dbReference type="PROSITE" id="PS51007">
    <property type="entry name" value="CYTC"/>
    <property type="match status" value="1"/>
</dbReference>
<evidence type="ECO:0000256" key="3">
    <source>
        <dbReference type="ARBA" id="ARBA00022448"/>
    </source>
</evidence>
<evidence type="ECO:0000256" key="2">
    <source>
        <dbReference type="ARBA" id="ARBA00007866"/>
    </source>
</evidence>
<dbReference type="CDD" id="cd04213">
    <property type="entry name" value="CuRO_CcO_Caa3_II"/>
    <property type="match status" value="1"/>
</dbReference>
<dbReference type="EMBL" id="BPQQ01000118">
    <property type="protein sequence ID" value="GJE04405.1"/>
    <property type="molecule type" value="Genomic_DNA"/>
</dbReference>
<evidence type="ECO:0000256" key="14">
    <source>
        <dbReference type="ARBA" id="ARBA00031399"/>
    </source>
</evidence>
<evidence type="ECO:0000256" key="7">
    <source>
        <dbReference type="ARBA" id="ARBA00022723"/>
    </source>
</evidence>
<keyword evidence="10 16" id="KW-0408">Iron</keyword>
<evidence type="ECO:0000256" key="13">
    <source>
        <dbReference type="ARBA" id="ARBA00024688"/>
    </source>
</evidence>
<dbReference type="InterPro" id="IPR034236">
    <property type="entry name" value="CuRO_CcO_Caa3_II"/>
</dbReference>
<feature type="domain" description="Cytochrome oxidase subunit II copper A binding" evidence="17">
    <location>
        <begin position="31"/>
        <end position="147"/>
    </location>
</feature>
<evidence type="ECO:0000256" key="11">
    <source>
        <dbReference type="ARBA" id="ARBA00023008"/>
    </source>
</evidence>
<evidence type="ECO:0000256" key="1">
    <source>
        <dbReference type="ARBA" id="ARBA00004141"/>
    </source>
</evidence>
<keyword evidence="7 16" id="KW-0479">Metal-binding</keyword>
<dbReference type="PANTHER" id="PTHR22888:SF9">
    <property type="entry name" value="CYTOCHROME C OXIDASE SUBUNIT 2"/>
    <property type="match status" value="1"/>
</dbReference>
<evidence type="ECO:0000256" key="9">
    <source>
        <dbReference type="ARBA" id="ARBA00022989"/>
    </source>
</evidence>
<dbReference type="InterPro" id="IPR002429">
    <property type="entry name" value="CcO_II-like_C"/>
</dbReference>
<proteinExistence type="inferred from homology"/>
<keyword evidence="3" id="KW-0813">Transport</keyword>
<dbReference type="InterPro" id="IPR045187">
    <property type="entry name" value="CcO_II"/>
</dbReference>
<dbReference type="PROSITE" id="PS00078">
    <property type="entry name" value="COX2"/>
    <property type="match status" value="1"/>
</dbReference>
<evidence type="ECO:0000313" key="20">
    <source>
        <dbReference type="Proteomes" id="UP001055153"/>
    </source>
</evidence>
<dbReference type="Proteomes" id="UP001055153">
    <property type="component" value="Unassembled WGS sequence"/>
</dbReference>
<comment type="similarity">
    <text evidence="2">Belongs to the cytochrome c oxidase subunit 2 family.</text>
</comment>
<comment type="caution">
    <text evidence="19">The sequence shown here is derived from an EMBL/GenBank/DDBJ whole genome shotgun (WGS) entry which is preliminary data.</text>
</comment>
<organism evidence="19 20">
    <name type="scientific">Methylobacterium isbiliense</name>
    <dbReference type="NCBI Taxonomy" id="315478"/>
    <lineage>
        <taxon>Bacteria</taxon>
        <taxon>Pseudomonadati</taxon>
        <taxon>Pseudomonadota</taxon>
        <taxon>Alphaproteobacteria</taxon>
        <taxon>Hyphomicrobiales</taxon>
        <taxon>Methylobacteriaceae</taxon>
        <taxon>Methylobacterium</taxon>
    </lineage>
</organism>
<keyword evidence="12" id="KW-0472">Membrane</keyword>
<comment type="subcellular location">
    <subcellularLocation>
        <location evidence="1">Membrane</location>
        <topology evidence="1">Multi-pass membrane protein</topology>
    </subcellularLocation>
</comment>
<evidence type="ECO:0000256" key="5">
    <source>
        <dbReference type="ARBA" id="ARBA00022660"/>
    </source>
</evidence>
<reference evidence="19" key="1">
    <citation type="journal article" date="2021" name="Front. Microbiol.">
        <title>Comprehensive Comparative Genomics and Phenotyping of Methylobacterium Species.</title>
        <authorList>
            <person name="Alessa O."/>
            <person name="Ogura Y."/>
            <person name="Fujitani Y."/>
            <person name="Takami H."/>
            <person name="Hayashi T."/>
            <person name="Sahin N."/>
            <person name="Tani A."/>
        </authorList>
    </citation>
    <scope>NUCLEOTIDE SEQUENCE</scope>
    <source>
        <strain evidence="19">DSM 17168</strain>
    </source>
</reference>
<dbReference type="InterPro" id="IPR001505">
    <property type="entry name" value="Copper_CuA"/>
</dbReference>
<keyword evidence="8" id="KW-0249">Electron transport</keyword>
<dbReference type="SUPFAM" id="SSF49503">
    <property type="entry name" value="Cupredoxins"/>
    <property type="match status" value="1"/>
</dbReference>
<evidence type="ECO:0000313" key="19">
    <source>
        <dbReference type="EMBL" id="GJE04405.1"/>
    </source>
</evidence>
<comment type="function">
    <text evidence="13">Subunits I and II form the functional core of the enzyme complex. Electrons originating in cytochrome c are transferred via heme a and Cu(A) to the binuclear center formed by heme a3 and Cu(B).</text>
</comment>
<dbReference type="NCBIfam" id="TIGR02866">
    <property type="entry name" value="CoxB"/>
    <property type="match status" value="1"/>
</dbReference>
<keyword evidence="5" id="KW-0679">Respiratory chain</keyword>
<reference evidence="19" key="2">
    <citation type="submission" date="2021-08" db="EMBL/GenBank/DDBJ databases">
        <authorList>
            <person name="Tani A."/>
            <person name="Ola A."/>
            <person name="Ogura Y."/>
            <person name="Katsura K."/>
            <person name="Hayashi T."/>
        </authorList>
    </citation>
    <scope>NUCLEOTIDE SEQUENCE</scope>
    <source>
        <strain evidence="19">DSM 17168</strain>
    </source>
</reference>
<dbReference type="InterPro" id="IPR014222">
    <property type="entry name" value="Cyt_c_oxidase_su2"/>
</dbReference>
<evidence type="ECO:0000256" key="8">
    <source>
        <dbReference type="ARBA" id="ARBA00022982"/>
    </source>
</evidence>
<keyword evidence="4 16" id="KW-0349">Heme</keyword>
<keyword evidence="11" id="KW-0186">Copper</keyword>
<keyword evidence="9" id="KW-1133">Transmembrane helix</keyword>
<dbReference type="Pfam" id="PF00034">
    <property type="entry name" value="Cytochrom_C"/>
    <property type="match status" value="1"/>
</dbReference>
<gene>
    <name evidence="19" type="primary">ctaC_2</name>
    <name evidence="19" type="ORF">GMJLKIPL_6369</name>
</gene>
<name>A0ABQ4SPH5_9HYPH</name>
<protein>
    <recommendedName>
        <fullName evidence="14">Cytochrome aa3 subunit 2</fullName>
    </recommendedName>
</protein>
<dbReference type="InterPro" id="IPR009056">
    <property type="entry name" value="Cyt_c-like_dom"/>
</dbReference>
<evidence type="ECO:0000256" key="15">
    <source>
        <dbReference type="ARBA" id="ARBA00047816"/>
    </source>
</evidence>
<keyword evidence="6" id="KW-0812">Transmembrane</keyword>
<evidence type="ECO:0000256" key="16">
    <source>
        <dbReference type="PROSITE-ProRule" id="PRU00433"/>
    </source>
</evidence>
<sequence length="249" mass="26734">MAGLTVATGVVVLVLTGLSYAGQRRLLGEEAAPVTIRVIGHQWWWEVQYEDPQPSRGFTTANEIHVPVGVPVQVKLESTDVIHSFWVPSLMGKQDLIPGRPSAIRFTAERPGVYRGQCAEFCGMQHAKMGLLVIAEEQADFARWRDGQVAPRPEPASDEARAGEAAFVAAPCSMCHQVRGTAAAGRNGPELTHVGSRRTLAAGTLPTSRGNLAAWIVDPHGIKPGVNMPLVKLDSDQLNSISAYLAGLK</sequence>
<keyword evidence="20" id="KW-1185">Reference proteome</keyword>
<dbReference type="Gene3D" id="2.60.40.420">
    <property type="entry name" value="Cupredoxins - blue copper proteins"/>
    <property type="match status" value="1"/>
</dbReference>
<evidence type="ECO:0000259" key="18">
    <source>
        <dbReference type="PROSITE" id="PS51007"/>
    </source>
</evidence>
<evidence type="ECO:0000256" key="12">
    <source>
        <dbReference type="ARBA" id="ARBA00023136"/>
    </source>
</evidence>
<evidence type="ECO:0000256" key="10">
    <source>
        <dbReference type="ARBA" id="ARBA00023004"/>
    </source>
</evidence>
<dbReference type="PANTHER" id="PTHR22888">
    <property type="entry name" value="CYTOCHROME C OXIDASE, SUBUNIT II"/>
    <property type="match status" value="1"/>
</dbReference>
<dbReference type="Pfam" id="PF00116">
    <property type="entry name" value="COX2"/>
    <property type="match status" value="1"/>
</dbReference>
<accession>A0ABQ4SPH5</accession>
<dbReference type="InterPro" id="IPR008972">
    <property type="entry name" value="Cupredoxin"/>
</dbReference>
<evidence type="ECO:0000259" key="17">
    <source>
        <dbReference type="PROSITE" id="PS50857"/>
    </source>
</evidence>
<feature type="domain" description="Cytochrome c" evidence="18">
    <location>
        <begin position="158"/>
        <end position="249"/>
    </location>
</feature>
<dbReference type="InterPro" id="IPR036909">
    <property type="entry name" value="Cyt_c-like_dom_sf"/>
</dbReference>
<dbReference type="SUPFAM" id="SSF46626">
    <property type="entry name" value="Cytochrome c"/>
    <property type="match status" value="1"/>
</dbReference>
<evidence type="ECO:0000256" key="4">
    <source>
        <dbReference type="ARBA" id="ARBA00022617"/>
    </source>
</evidence>
<dbReference type="PROSITE" id="PS50857">
    <property type="entry name" value="COX2_CUA"/>
    <property type="match status" value="1"/>
</dbReference>